<dbReference type="Proteomes" id="UP000564573">
    <property type="component" value="Unassembled WGS sequence"/>
</dbReference>
<keyword evidence="1 3" id="KW-0418">Kinase</keyword>
<keyword evidence="1 3" id="KW-0808">Transferase</keyword>
<keyword evidence="1" id="KW-0547">Nucleotide-binding</keyword>
<accession>A0A839XI53</accession>
<feature type="binding site" evidence="1">
    <location>
        <begin position="13"/>
        <end position="20"/>
    </location>
    <ligand>
        <name>ATP</name>
        <dbReference type="ChEBI" id="CHEBI:30616"/>
    </ligand>
</feature>
<reference evidence="3 4" key="1">
    <citation type="submission" date="2020-08" db="EMBL/GenBank/DDBJ databases">
        <title>Sequencing the genomes of 1000 actinobacteria strains.</title>
        <authorList>
            <person name="Klenk H.-P."/>
        </authorList>
    </citation>
    <scope>NUCLEOTIDE SEQUENCE [LARGE SCALE GENOMIC DNA]</scope>
    <source>
        <strain evidence="3 4">DSM 45267</strain>
    </source>
</reference>
<comment type="pathway">
    <text evidence="1">Cell wall biogenesis; peptidoglycan recycling.</text>
</comment>
<protein>
    <recommendedName>
        <fullName evidence="1">Anhydro-N-acetylmuramic acid kinase</fullName>
        <ecNumber evidence="1">2.7.1.170</ecNumber>
    </recommendedName>
    <alternativeName>
        <fullName evidence="1">AnhMurNAc kinase</fullName>
    </alternativeName>
</protein>
<dbReference type="Pfam" id="PF03702">
    <property type="entry name" value="AnmK"/>
    <property type="match status" value="1"/>
</dbReference>
<keyword evidence="4" id="KW-1185">Reference proteome</keyword>
<evidence type="ECO:0000256" key="2">
    <source>
        <dbReference type="SAM" id="MobiDB-lite"/>
    </source>
</evidence>
<evidence type="ECO:0000313" key="4">
    <source>
        <dbReference type="Proteomes" id="UP000564573"/>
    </source>
</evidence>
<dbReference type="GO" id="GO:0009254">
    <property type="term" value="P:peptidoglycan turnover"/>
    <property type="evidence" value="ECO:0007669"/>
    <property type="project" value="UniProtKB-UniRule"/>
</dbReference>
<comment type="catalytic activity">
    <reaction evidence="1">
        <text>1,6-anhydro-N-acetyl-beta-muramate + ATP + H2O = N-acetyl-D-muramate 6-phosphate + ADP + H(+)</text>
        <dbReference type="Rhea" id="RHEA:24952"/>
        <dbReference type="ChEBI" id="CHEBI:15377"/>
        <dbReference type="ChEBI" id="CHEBI:15378"/>
        <dbReference type="ChEBI" id="CHEBI:30616"/>
        <dbReference type="ChEBI" id="CHEBI:58690"/>
        <dbReference type="ChEBI" id="CHEBI:58722"/>
        <dbReference type="ChEBI" id="CHEBI:456216"/>
        <dbReference type="EC" id="2.7.1.170"/>
    </reaction>
</comment>
<dbReference type="SUPFAM" id="SSF53067">
    <property type="entry name" value="Actin-like ATPase domain"/>
    <property type="match status" value="1"/>
</dbReference>
<dbReference type="GO" id="GO:0097175">
    <property type="term" value="P:1,6-anhydro-N-acetyl-beta-muramic acid catabolic process"/>
    <property type="evidence" value="ECO:0007669"/>
    <property type="project" value="UniProtKB-UniRule"/>
</dbReference>
<dbReference type="InterPro" id="IPR043129">
    <property type="entry name" value="ATPase_NBD"/>
</dbReference>
<dbReference type="InterPro" id="IPR005338">
    <property type="entry name" value="Anhydro_N_Ac-Mur_kinase"/>
</dbReference>
<evidence type="ECO:0000256" key="1">
    <source>
        <dbReference type="HAMAP-Rule" id="MF_01270"/>
    </source>
</evidence>
<sequence length="410" mass="41887">MSPSLRIAGLLSGTSVDGIDVAIAELAESDGELVLTPCGQWELPYPDELRARLLAALPPAPCSAEELAKLDTHVGQAFADAVSHAEAHAGPVDVVASLGQTVFHWIDEGRALGTLQLGQPAWIAERTGRPVVSDLRVRDVAAGGHGAPLASTLDALLLRTVADREGSPTVALNIGGISNITVVPPGGSGNNSDDGSGAVGDVLAYDTGPGNALLDLAAAQVTGGAARSDVDGALAAAGTVRTDLLERLLADPYYAAPPPKSTGKEHFHSTYLAAALGGLPQVGDTDLLATLTELTAVTIADACARHGATTVYASGGGVHNPTLMRALGRRLVVHRSDELGLPADAKEAYLTAVLGWLSWHGAAGNVPSATGARGPRVLGSITPGERRLALPTPPTSPISRLRVANSRETR</sequence>
<dbReference type="EMBL" id="JACIBS010000001">
    <property type="protein sequence ID" value="MBB3661439.1"/>
    <property type="molecule type" value="Genomic_DNA"/>
</dbReference>
<dbReference type="GO" id="GO:0006040">
    <property type="term" value="P:amino sugar metabolic process"/>
    <property type="evidence" value="ECO:0007669"/>
    <property type="project" value="InterPro"/>
</dbReference>
<comment type="function">
    <text evidence="1">Catalyzes the specific phosphorylation of 1,6-anhydro-N-acetylmuramic acid (anhMurNAc) with the simultaneous cleavage of the 1,6-anhydro ring, generating MurNAc-6-P. Is required for the utilization of anhMurNAc either imported from the medium or derived from its own cell wall murein, and thus plays a role in cell wall recycling.</text>
</comment>
<dbReference type="PANTHER" id="PTHR30605:SF0">
    <property type="entry name" value="ANHYDRO-N-ACETYLMURAMIC ACID KINASE"/>
    <property type="match status" value="1"/>
</dbReference>
<dbReference type="HAMAP" id="MF_01270">
    <property type="entry name" value="AnhMurNAc_kinase"/>
    <property type="match status" value="1"/>
</dbReference>
<name>A0A839XI53_9PSEU</name>
<dbReference type="EC" id="2.7.1.170" evidence="1"/>
<keyword evidence="1" id="KW-0119">Carbohydrate metabolism</keyword>
<gene>
    <name evidence="1" type="primary">anmK</name>
    <name evidence="3" type="ORF">FB384_000343</name>
</gene>
<dbReference type="GO" id="GO:0016301">
    <property type="term" value="F:kinase activity"/>
    <property type="evidence" value="ECO:0007669"/>
    <property type="project" value="UniProtKB-KW"/>
</dbReference>
<dbReference type="GO" id="GO:0016773">
    <property type="term" value="F:phosphotransferase activity, alcohol group as acceptor"/>
    <property type="evidence" value="ECO:0007669"/>
    <property type="project" value="UniProtKB-UniRule"/>
</dbReference>
<keyword evidence="1" id="KW-0067">ATP-binding</keyword>
<feature type="region of interest" description="Disordered" evidence="2">
    <location>
        <begin position="368"/>
        <end position="410"/>
    </location>
</feature>
<dbReference type="GO" id="GO:0005524">
    <property type="term" value="F:ATP binding"/>
    <property type="evidence" value="ECO:0007669"/>
    <property type="project" value="UniProtKB-UniRule"/>
</dbReference>
<organism evidence="3 4">
    <name type="scientific">Prauserella sediminis</name>
    <dbReference type="NCBI Taxonomy" id="577680"/>
    <lineage>
        <taxon>Bacteria</taxon>
        <taxon>Bacillati</taxon>
        <taxon>Actinomycetota</taxon>
        <taxon>Actinomycetes</taxon>
        <taxon>Pseudonocardiales</taxon>
        <taxon>Pseudonocardiaceae</taxon>
        <taxon>Prauserella</taxon>
        <taxon>Prauserella salsuginis group</taxon>
    </lineage>
</organism>
<dbReference type="AlphaFoldDB" id="A0A839XI53"/>
<comment type="pathway">
    <text evidence="1">Amino-sugar metabolism; 1,6-anhydro-N-acetylmuramate degradation.</text>
</comment>
<dbReference type="UniPathway" id="UPA00544"/>
<dbReference type="PANTHER" id="PTHR30605">
    <property type="entry name" value="ANHYDRO-N-ACETYLMURAMIC ACID KINASE"/>
    <property type="match status" value="1"/>
</dbReference>
<evidence type="ECO:0000313" key="3">
    <source>
        <dbReference type="EMBL" id="MBB3661439.1"/>
    </source>
</evidence>
<dbReference type="RefSeq" id="WP_183778519.1">
    <property type="nucleotide sequence ID" value="NZ_JACIBS010000001.1"/>
</dbReference>
<dbReference type="UniPathway" id="UPA00343"/>
<comment type="similarity">
    <text evidence="1">Belongs to the anhydro-N-acetylmuramic acid kinase family.</text>
</comment>
<dbReference type="NCBIfam" id="NF007146">
    <property type="entry name" value="PRK09585.2-6"/>
    <property type="match status" value="1"/>
</dbReference>
<proteinExistence type="inferred from homology"/>
<dbReference type="Gene3D" id="3.30.420.40">
    <property type="match status" value="2"/>
</dbReference>
<comment type="caution">
    <text evidence="3">The sequence shown here is derived from an EMBL/GenBank/DDBJ whole genome shotgun (WGS) entry which is preliminary data.</text>
</comment>